<dbReference type="Proteomes" id="UP001330434">
    <property type="component" value="Chromosome"/>
</dbReference>
<sequence>MKISKTQILNAILNFLLPPKCYACGDVIEEVSQLCPDCWKKLNFIASPLCACCGYPFAYEVSEEALCGYCIQKHPPYDIARATFVYDEGSKPLILKFKHGDALHGTNLLMDWLDRTGQDIYPQLKSPLVIPFPLHWTRLLKRMYNQSAIIGQKLAQRRGFDYQPSLLIRKKKTPYLGDFGREERKKILSGAFALHNRAKFILKNRDILLIDDVHTSGATLKSAARTLRKGGVGKIGILTLARVVNPYKI</sequence>
<dbReference type="SUPFAM" id="SSF53271">
    <property type="entry name" value="PRTase-like"/>
    <property type="match status" value="1"/>
</dbReference>
<keyword evidence="5" id="KW-1185">Reference proteome</keyword>
<dbReference type="PANTHER" id="PTHR47505">
    <property type="entry name" value="DNA UTILIZATION PROTEIN YHGH"/>
    <property type="match status" value="1"/>
</dbReference>
<reference evidence="4 5" key="1">
    <citation type="journal article" date="2024" name="Environ. Microbiol.">
        <title>Novel evolutionary insights on the interactions of the Holosporales (Alphaproteobacteria) with eukaryotic hosts from comparative genomics.</title>
        <authorList>
            <person name="Giovannini M."/>
            <person name="Petroni G."/>
            <person name="Castelli M."/>
        </authorList>
    </citation>
    <scope>NUCLEOTIDE SEQUENCE [LARGE SCALE GENOMIC DNA]</scope>
    <source>
        <strain evidence="4 5">US_Bl 15I1</strain>
    </source>
</reference>
<evidence type="ECO:0000313" key="5">
    <source>
        <dbReference type="Proteomes" id="UP001330434"/>
    </source>
</evidence>
<dbReference type="InterPro" id="IPR000836">
    <property type="entry name" value="PRTase_dom"/>
</dbReference>
<comment type="similarity">
    <text evidence="1">Belongs to the ComF/GntX family.</text>
</comment>
<dbReference type="Pfam" id="PF18912">
    <property type="entry name" value="DZR_2"/>
    <property type="match status" value="1"/>
</dbReference>
<evidence type="ECO:0000259" key="3">
    <source>
        <dbReference type="Pfam" id="PF18912"/>
    </source>
</evidence>
<dbReference type="RefSeq" id="WP_331256597.1">
    <property type="nucleotide sequence ID" value="NZ_CP133270.1"/>
</dbReference>
<feature type="domain" description="Double zinc ribbon" evidence="3">
    <location>
        <begin position="12"/>
        <end position="70"/>
    </location>
</feature>
<dbReference type="PANTHER" id="PTHR47505:SF1">
    <property type="entry name" value="DNA UTILIZATION PROTEIN YHGH"/>
    <property type="match status" value="1"/>
</dbReference>
<gene>
    <name evidence="4" type="ORF">Bealeia1_00229</name>
</gene>
<organism evidence="4 5">
    <name type="scientific">Candidatus Bealeia paramacronuclearis</name>
    <dbReference type="NCBI Taxonomy" id="1921001"/>
    <lineage>
        <taxon>Bacteria</taxon>
        <taxon>Pseudomonadati</taxon>
        <taxon>Pseudomonadota</taxon>
        <taxon>Alphaproteobacteria</taxon>
        <taxon>Holosporales</taxon>
        <taxon>Holosporaceae</taxon>
        <taxon>Candidatus Bealeia</taxon>
    </lineage>
</organism>
<dbReference type="CDD" id="cd06223">
    <property type="entry name" value="PRTases_typeI"/>
    <property type="match status" value="1"/>
</dbReference>
<feature type="domain" description="Phosphoribosyltransferase" evidence="2">
    <location>
        <begin position="195"/>
        <end position="242"/>
    </location>
</feature>
<protein>
    <submittedName>
        <fullName evidence="4">ComF family protein</fullName>
    </submittedName>
</protein>
<dbReference type="Gene3D" id="3.40.50.2020">
    <property type="match status" value="1"/>
</dbReference>
<dbReference type="InterPro" id="IPR051910">
    <property type="entry name" value="ComF/GntX_DNA_util-trans"/>
</dbReference>
<name>A0ABZ2C2Y7_9PROT</name>
<dbReference type="EMBL" id="CP133270">
    <property type="protein sequence ID" value="WVX66058.1"/>
    <property type="molecule type" value="Genomic_DNA"/>
</dbReference>
<dbReference type="InterPro" id="IPR044005">
    <property type="entry name" value="DZR_2"/>
</dbReference>
<dbReference type="InterPro" id="IPR029057">
    <property type="entry name" value="PRTase-like"/>
</dbReference>
<accession>A0ABZ2C2Y7</accession>
<dbReference type="Pfam" id="PF00156">
    <property type="entry name" value="Pribosyltran"/>
    <property type="match status" value="1"/>
</dbReference>
<evidence type="ECO:0000313" key="4">
    <source>
        <dbReference type="EMBL" id="WVX66058.1"/>
    </source>
</evidence>
<evidence type="ECO:0000259" key="2">
    <source>
        <dbReference type="Pfam" id="PF00156"/>
    </source>
</evidence>
<proteinExistence type="inferred from homology"/>
<evidence type="ECO:0000256" key="1">
    <source>
        <dbReference type="ARBA" id="ARBA00008007"/>
    </source>
</evidence>